<evidence type="ECO:0000256" key="5">
    <source>
        <dbReference type="ARBA" id="ARBA00022490"/>
    </source>
</evidence>
<evidence type="ECO:0000313" key="19">
    <source>
        <dbReference type="Proteomes" id="UP000034607"/>
    </source>
</evidence>
<feature type="binding site" evidence="15">
    <location>
        <position position="595"/>
    </location>
    <ligand>
        <name>ATP</name>
        <dbReference type="ChEBI" id="CHEBI:30616"/>
    </ligand>
</feature>
<keyword evidence="10 15" id="KW-0067">ATP-binding</keyword>
<evidence type="ECO:0000256" key="15">
    <source>
        <dbReference type="HAMAP-Rule" id="MF_02003"/>
    </source>
</evidence>
<evidence type="ECO:0000256" key="1">
    <source>
        <dbReference type="ARBA" id="ARBA00001947"/>
    </source>
</evidence>
<dbReference type="EC" id="6.1.1.5" evidence="15"/>
<gene>
    <name evidence="15" type="primary">ileS</name>
    <name evidence="18" type="ORF">UX78_C0006G0010</name>
</gene>
<feature type="domain" description="Methionyl/Valyl/Leucyl/Isoleucyl-tRNA synthetase anticodon-binding" evidence="17">
    <location>
        <begin position="677"/>
        <end position="824"/>
    </location>
</feature>
<evidence type="ECO:0000256" key="13">
    <source>
        <dbReference type="ARBA" id="ARBA00025217"/>
    </source>
</evidence>
<keyword evidence="12 15" id="KW-0030">Aminoacyl-tRNA synthetase</keyword>
<comment type="subcellular location">
    <subcellularLocation>
        <location evidence="2 15">Cytoplasm</location>
    </subcellularLocation>
</comment>
<evidence type="ECO:0000313" key="18">
    <source>
        <dbReference type="EMBL" id="KKU56547.1"/>
    </source>
</evidence>
<evidence type="ECO:0000256" key="3">
    <source>
        <dbReference type="ARBA" id="ARBA00007078"/>
    </source>
</evidence>
<organism evidence="18 19">
    <name type="scientific">Candidatus Amesbacteria bacterium GW2011_GWA2_47_11</name>
    <dbReference type="NCBI Taxonomy" id="1618357"/>
    <lineage>
        <taxon>Bacteria</taxon>
        <taxon>Candidatus Amesiibacteriota</taxon>
    </lineage>
</organism>
<comment type="catalytic activity">
    <reaction evidence="14 15">
        <text>tRNA(Ile) + L-isoleucine + ATP = L-isoleucyl-tRNA(Ile) + AMP + diphosphate</text>
        <dbReference type="Rhea" id="RHEA:11060"/>
        <dbReference type="Rhea" id="RHEA-COMP:9666"/>
        <dbReference type="Rhea" id="RHEA-COMP:9695"/>
        <dbReference type="ChEBI" id="CHEBI:30616"/>
        <dbReference type="ChEBI" id="CHEBI:33019"/>
        <dbReference type="ChEBI" id="CHEBI:58045"/>
        <dbReference type="ChEBI" id="CHEBI:78442"/>
        <dbReference type="ChEBI" id="CHEBI:78528"/>
        <dbReference type="ChEBI" id="CHEBI:456215"/>
        <dbReference type="EC" id="6.1.1.5"/>
    </reaction>
</comment>
<dbReference type="HAMAP" id="MF_02003">
    <property type="entry name" value="Ile_tRNA_synth_type2"/>
    <property type="match status" value="1"/>
</dbReference>
<comment type="similarity">
    <text evidence="3 15">Belongs to the class-I aminoacyl-tRNA synthetase family. IleS type 2 subfamily.</text>
</comment>
<keyword evidence="9 15" id="KW-0862">Zinc</keyword>
<dbReference type="Pfam" id="PF00133">
    <property type="entry name" value="tRNA-synt_1"/>
    <property type="match status" value="1"/>
</dbReference>
<dbReference type="Proteomes" id="UP000034607">
    <property type="component" value="Unassembled WGS sequence"/>
</dbReference>
<evidence type="ECO:0000256" key="2">
    <source>
        <dbReference type="ARBA" id="ARBA00004496"/>
    </source>
</evidence>
<dbReference type="GO" id="GO:0002161">
    <property type="term" value="F:aminoacyl-tRNA deacylase activity"/>
    <property type="evidence" value="ECO:0007669"/>
    <property type="project" value="InterPro"/>
</dbReference>
<dbReference type="InterPro" id="IPR023586">
    <property type="entry name" value="Ile-tRNA-ligase_type2"/>
</dbReference>
<dbReference type="SUPFAM" id="SSF52374">
    <property type="entry name" value="Nucleotidylyl transferase"/>
    <property type="match status" value="1"/>
</dbReference>
<feature type="domain" description="Aminoacyl-tRNA synthetase class Ia" evidence="16">
    <location>
        <begin position="19"/>
        <end position="622"/>
    </location>
</feature>
<keyword evidence="7 15" id="KW-0479">Metal-binding</keyword>
<dbReference type="PATRIC" id="fig|1618357.3.peg.382"/>
<reference evidence="18 19" key="1">
    <citation type="journal article" date="2015" name="Nature">
        <title>rRNA introns, odd ribosomes, and small enigmatic genomes across a large radiation of phyla.</title>
        <authorList>
            <person name="Brown C.T."/>
            <person name="Hug L.A."/>
            <person name="Thomas B.C."/>
            <person name="Sharon I."/>
            <person name="Castelle C.J."/>
            <person name="Singh A."/>
            <person name="Wilkins M.J."/>
            <person name="Williams K.H."/>
            <person name="Banfield J.F."/>
        </authorList>
    </citation>
    <scope>NUCLEOTIDE SEQUENCE [LARGE SCALE GENOMIC DNA]</scope>
</reference>
<comment type="domain">
    <text evidence="15">IleRS has two distinct active sites: one for aminoacylation and one for editing. The misactivated valine is translocated from the active site to the editing site, which sterically excludes the correctly activated isoleucine. The single editing site contains two valyl binding pockets, one specific for each substrate (Val-AMP or Val-tRNA(Ile)).</text>
</comment>
<dbReference type="PRINTS" id="PR00984">
    <property type="entry name" value="TRNASYNTHILE"/>
</dbReference>
<keyword evidence="11 15" id="KW-0648">Protein biosynthesis</keyword>
<name>A0A0G1RHJ5_9BACT</name>
<evidence type="ECO:0000256" key="7">
    <source>
        <dbReference type="ARBA" id="ARBA00022723"/>
    </source>
</evidence>
<evidence type="ECO:0000256" key="14">
    <source>
        <dbReference type="ARBA" id="ARBA00048359"/>
    </source>
</evidence>
<dbReference type="PANTHER" id="PTHR42780">
    <property type="entry name" value="SOLEUCYL-TRNA SYNTHETASE"/>
    <property type="match status" value="1"/>
</dbReference>
<dbReference type="InterPro" id="IPR013155">
    <property type="entry name" value="M/V/L/I-tRNA-synth_anticd-bd"/>
</dbReference>
<dbReference type="Gene3D" id="3.40.50.620">
    <property type="entry name" value="HUPs"/>
    <property type="match status" value="2"/>
</dbReference>
<dbReference type="GO" id="GO:0004822">
    <property type="term" value="F:isoleucine-tRNA ligase activity"/>
    <property type="evidence" value="ECO:0007669"/>
    <property type="project" value="UniProtKB-UniRule"/>
</dbReference>
<evidence type="ECO:0000256" key="4">
    <source>
        <dbReference type="ARBA" id="ARBA00011245"/>
    </source>
</evidence>
<dbReference type="Gene3D" id="1.10.730.10">
    <property type="entry name" value="Isoleucyl-tRNA Synthetase, Domain 1"/>
    <property type="match status" value="1"/>
</dbReference>
<evidence type="ECO:0000256" key="10">
    <source>
        <dbReference type="ARBA" id="ARBA00022840"/>
    </source>
</evidence>
<dbReference type="AlphaFoldDB" id="A0A0G1RHJ5"/>
<comment type="subunit">
    <text evidence="4 15">Monomer.</text>
</comment>
<sequence length="933" mass="107385">MPFKPVSSRVNFPQLEEEILNRWESNNTFTKSVNQQKGKSRFIFYEGPPTANGKPGSHHVEARVFKDLIPRFKTMRGYYCERKGGWDCHGLPVELEVEKKLGISGKPQIEEYGVEKFCQLCRKSVFEYVEEWERLTERIGFWIDIKNSYATMNNDFIESAWWILKQSFDRGLLYEDYKVVPYCPRCGTSLSSHELALGYKDDVHDLSIYVKFKVRHQENTYLLAWTTTPWTLPGNVALAVHPTATYVEVLYKGQRLILAEKLINLIESPVEIKKHLDGKDLVNMEYEPLYEFVKYDKKAHYVIPADFVSLEEGTGIVHTAVMYGEDDFNIGKKFDLPKKHVVNEKGEFIAEVTAFAGMFVKNADPLIVKDLESRNLLLIQKDITHTYPFCWRCGTPLLYYALTSWYLKTTTVKDQLIANNNSVNWIPAHIKEGRMGEWLNNNRDWALSRSRYWGTPLPIWRCDTCGTERIIGSVKELSEASGKDQSQLDLHRPYIDTVSWECASCPGKMQRLPFVLDCWFDSGSMPFAQLHYPFENKSQLQNYFPADYICEAIDQTRGWFYTLQAVSTLLGYGSPYKNVICLGLALDEKGNKMSKSKGNIVDPWEVINIAGVDAMRWYFYSAVTPGESFRFSVGLVQEVNRRLLLILWNIYSFFTTYANIDSWIPQNTSQTVQNILDIWITGRLYELINSVTDKLDKYNIYGSTSELESFVVDLSTWYIRRSRDRVGPSATDSPDKISFYTTTFFVLTHLCQLLAPFVPFVSDAIYINLTGEESVHLSAWPKGRSLNLKEKEILEQMKVVRKIVELALSQRKSAGIKVRQPLRKISIGSPSLSQTLYFLIKDEVNVKEVEWNKKQELTVSLELDLDSNLISEGQAREIIRSAQELRKALGAKLDQKIHLTAPFPDNPDLVEKIRLRTLADKISLGEKVKIELL</sequence>
<accession>A0A0G1RHJ5</accession>
<dbReference type="InterPro" id="IPR033709">
    <property type="entry name" value="Anticodon_Ile_ABEc"/>
</dbReference>
<dbReference type="GO" id="GO:0006428">
    <property type="term" value="P:isoleucyl-tRNA aminoacylation"/>
    <property type="evidence" value="ECO:0007669"/>
    <property type="project" value="UniProtKB-UniRule"/>
</dbReference>
<evidence type="ECO:0000259" key="17">
    <source>
        <dbReference type="Pfam" id="PF08264"/>
    </source>
</evidence>
<evidence type="ECO:0000256" key="6">
    <source>
        <dbReference type="ARBA" id="ARBA00022598"/>
    </source>
</evidence>
<keyword evidence="6 15" id="KW-0436">Ligase</keyword>
<keyword evidence="5 15" id="KW-0963">Cytoplasm</keyword>
<dbReference type="CDD" id="cd00818">
    <property type="entry name" value="IleRS_core"/>
    <property type="match status" value="1"/>
</dbReference>
<dbReference type="GO" id="GO:0008270">
    <property type="term" value="F:zinc ion binding"/>
    <property type="evidence" value="ECO:0007669"/>
    <property type="project" value="UniProtKB-UniRule"/>
</dbReference>
<dbReference type="GO" id="GO:0000049">
    <property type="term" value="F:tRNA binding"/>
    <property type="evidence" value="ECO:0007669"/>
    <property type="project" value="InterPro"/>
</dbReference>
<dbReference type="InterPro" id="IPR002301">
    <property type="entry name" value="Ile-tRNA-ligase"/>
</dbReference>
<feature type="short sequence motif" description="'HIGH' region" evidence="15">
    <location>
        <begin position="49"/>
        <end position="59"/>
    </location>
</feature>
<dbReference type="Pfam" id="PF19302">
    <property type="entry name" value="DUF5915"/>
    <property type="match status" value="1"/>
</dbReference>
<evidence type="ECO:0000256" key="11">
    <source>
        <dbReference type="ARBA" id="ARBA00022917"/>
    </source>
</evidence>
<dbReference type="NCBIfam" id="TIGR00392">
    <property type="entry name" value="ileS"/>
    <property type="match status" value="1"/>
</dbReference>
<dbReference type="PANTHER" id="PTHR42780:SF1">
    <property type="entry name" value="ISOLEUCINE--TRNA LIGASE, CYTOPLASMIC"/>
    <property type="match status" value="1"/>
</dbReference>
<dbReference type="InterPro" id="IPR009080">
    <property type="entry name" value="tRNAsynth_Ia_anticodon-bd"/>
</dbReference>
<evidence type="ECO:0000259" key="16">
    <source>
        <dbReference type="Pfam" id="PF00133"/>
    </source>
</evidence>
<dbReference type="GO" id="GO:0005524">
    <property type="term" value="F:ATP binding"/>
    <property type="evidence" value="ECO:0007669"/>
    <property type="project" value="UniProtKB-UniRule"/>
</dbReference>
<protein>
    <recommendedName>
        <fullName evidence="15">Isoleucine--tRNA ligase</fullName>
        <ecNumber evidence="15">6.1.1.5</ecNumber>
    </recommendedName>
    <alternativeName>
        <fullName evidence="15">Isoleucyl-tRNA synthetase</fullName>
        <shortName evidence="15">IleRS</shortName>
    </alternativeName>
</protein>
<evidence type="ECO:0000256" key="12">
    <source>
        <dbReference type="ARBA" id="ARBA00023146"/>
    </source>
</evidence>
<comment type="cofactor">
    <cofactor evidence="1 15">
        <name>Zn(2+)</name>
        <dbReference type="ChEBI" id="CHEBI:29105"/>
    </cofactor>
</comment>
<dbReference type="EMBL" id="LCNM01000006">
    <property type="protein sequence ID" value="KKU56547.1"/>
    <property type="molecule type" value="Genomic_DNA"/>
</dbReference>
<comment type="caution">
    <text evidence="18">The sequence shown here is derived from an EMBL/GenBank/DDBJ whole genome shotgun (WGS) entry which is preliminary data.</text>
</comment>
<dbReference type="CDD" id="cd07961">
    <property type="entry name" value="Anticodon_Ia_Ile_ABEc"/>
    <property type="match status" value="1"/>
</dbReference>
<dbReference type="InterPro" id="IPR002300">
    <property type="entry name" value="aa-tRNA-synth_Ia"/>
</dbReference>
<evidence type="ECO:0000256" key="8">
    <source>
        <dbReference type="ARBA" id="ARBA00022741"/>
    </source>
</evidence>
<dbReference type="SUPFAM" id="SSF50677">
    <property type="entry name" value="ValRS/IleRS/LeuRS editing domain"/>
    <property type="match status" value="1"/>
</dbReference>
<feature type="short sequence motif" description="'KMSKS' region" evidence="15">
    <location>
        <begin position="592"/>
        <end position="596"/>
    </location>
</feature>
<dbReference type="InterPro" id="IPR014729">
    <property type="entry name" value="Rossmann-like_a/b/a_fold"/>
</dbReference>
<dbReference type="FunFam" id="3.40.50.620:FF:000075">
    <property type="entry name" value="Isoleucine--tRNA ligase"/>
    <property type="match status" value="1"/>
</dbReference>
<comment type="function">
    <text evidence="13 15">Catalyzes the attachment of isoleucine to tRNA(Ile). As IleRS can inadvertently accommodate and process structurally similar amino acids such as valine, to avoid such errors it has two additional distinct tRNA(Ile)-dependent editing activities. One activity is designated as 'pretransfer' editing and involves the hydrolysis of activated Val-AMP. The other activity is designated 'posttransfer' editing and involves deacylation of mischarged Val-tRNA(Ile).</text>
</comment>
<dbReference type="InterPro" id="IPR009008">
    <property type="entry name" value="Val/Leu/Ile-tRNA-synth_edit"/>
</dbReference>
<dbReference type="FunFam" id="3.40.50.620:FF:000063">
    <property type="entry name" value="Isoleucine--tRNA ligase"/>
    <property type="match status" value="1"/>
</dbReference>
<dbReference type="GO" id="GO:0005737">
    <property type="term" value="C:cytoplasm"/>
    <property type="evidence" value="ECO:0007669"/>
    <property type="project" value="UniProtKB-SubCell"/>
</dbReference>
<dbReference type="Pfam" id="PF08264">
    <property type="entry name" value="Anticodon_1"/>
    <property type="match status" value="1"/>
</dbReference>
<dbReference type="SUPFAM" id="SSF47323">
    <property type="entry name" value="Anticodon-binding domain of a subclass of class I aminoacyl-tRNA synthetases"/>
    <property type="match status" value="1"/>
</dbReference>
<evidence type="ECO:0000256" key="9">
    <source>
        <dbReference type="ARBA" id="ARBA00022833"/>
    </source>
</evidence>
<proteinExistence type="inferred from homology"/>
<keyword evidence="8 15" id="KW-0547">Nucleotide-binding</keyword>